<organism evidence="2 3">
    <name type="scientific">Cordylochernes scorpioides</name>
    <dbReference type="NCBI Taxonomy" id="51811"/>
    <lineage>
        <taxon>Eukaryota</taxon>
        <taxon>Metazoa</taxon>
        <taxon>Ecdysozoa</taxon>
        <taxon>Arthropoda</taxon>
        <taxon>Chelicerata</taxon>
        <taxon>Arachnida</taxon>
        <taxon>Pseudoscorpiones</taxon>
        <taxon>Cheliferoidea</taxon>
        <taxon>Chernetidae</taxon>
        <taxon>Cordylochernes</taxon>
    </lineage>
</organism>
<evidence type="ECO:0000259" key="1">
    <source>
        <dbReference type="PROSITE" id="PS50164"/>
    </source>
</evidence>
<dbReference type="EMBL" id="CP092871">
    <property type="protein sequence ID" value="UYV72262.1"/>
    <property type="molecule type" value="Genomic_DNA"/>
</dbReference>
<feature type="domain" description="GIY-YIG" evidence="1">
    <location>
        <begin position="29"/>
        <end position="119"/>
    </location>
</feature>
<keyword evidence="3" id="KW-1185">Reference proteome</keyword>
<name>A0ABY6KVG3_9ARAC</name>
<sequence length="160" mass="18658">MHVHINLQGIPSDINPITKNRQTEYISSRKEVIYSIECNNCNAKYVGETGRKLHNRIIEHRRNINRNDPLSLIVQHSNSTGHTFNLNEPKVHYNNINNKYQRLIIEAIVSKQYSKYKNQNIPLKSDIEMTNTKLTNAVIATGQLWNDTIRSEITQTRTFR</sequence>
<evidence type="ECO:0000313" key="3">
    <source>
        <dbReference type="Proteomes" id="UP001235939"/>
    </source>
</evidence>
<accession>A0ABY6KVG3</accession>
<reference evidence="2 3" key="1">
    <citation type="submission" date="2022-01" db="EMBL/GenBank/DDBJ databases">
        <title>A chromosomal length assembly of Cordylochernes scorpioides.</title>
        <authorList>
            <person name="Zeh D."/>
            <person name="Zeh J."/>
        </authorList>
    </citation>
    <scope>NUCLEOTIDE SEQUENCE [LARGE SCALE GENOMIC DNA]</scope>
    <source>
        <strain evidence="2">IN4F17</strain>
        <tissue evidence="2">Whole Body</tissue>
    </source>
</reference>
<dbReference type="Proteomes" id="UP001235939">
    <property type="component" value="Chromosome 09"/>
</dbReference>
<evidence type="ECO:0000313" key="2">
    <source>
        <dbReference type="EMBL" id="UYV72262.1"/>
    </source>
</evidence>
<dbReference type="InterPro" id="IPR000305">
    <property type="entry name" value="GIY-YIG_endonuc"/>
</dbReference>
<protein>
    <recommendedName>
        <fullName evidence="1">GIY-YIG domain-containing protein</fullName>
    </recommendedName>
</protein>
<proteinExistence type="predicted"/>
<gene>
    <name evidence="2" type="ORF">LAZ67_9002386</name>
</gene>
<dbReference type="PROSITE" id="PS50164">
    <property type="entry name" value="GIY_YIG"/>
    <property type="match status" value="1"/>
</dbReference>